<dbReference type="EMBL" id="CP032509">
    <property type="protein sequence ID" value="AZN73557.1"/>
    <property type="molecule type" value="Genomic_DNA"/>
</dbReference>
<accession>A0A3S9B9G2</accession>
<dbReference type="InterPro" id="IPR036388">
    <property type="entry name" value="WH-like_DNA-bd_sf"/>
</dbReference>
<dbReference type="SMART" id="SM00345">
    <property type="entry name" value="HTH_GNTR"/>
    <property type="match status" value="1"/>
</dbReference>
<dbReference type="Proteomes" id="UP000268192">
    <property type="component" value="Chromosome"/>
</dbReference>
<evidence type="ECO:0000256" key="3">
    <source>
        <dbReference type="ARBA" id="ARBA00023163"/>
    </source>
</evidence>
<dbReference type="AlphaFoldDB" id="A0A3S9B9G2"/>
<evidence type="ECO:0000256" key="1">
    <source>
        <dbReference type="ARBA" id="ARBA00023015"/>
    </source>
</evidence>
<protein>
    <submittedName>
        <fullName evidence="5">GntR family transcriptional regulator</fullName>
    </submittedName>
</protein>
<reference evidence="5 6" key="1">
    <citation type="submission" date="2018-09" db="EMBL/GenBank/DDBJ databases">
        <title>Marinorhizobium profundi gen. nov., sp. nov., isolated from a deep-sea sediment sample from the New Britain Trench and proposal of Marinorhizobiaceae fam. nov. in the order Rhizobiales of the class Alphaproteobacteria.</title>
        <authorList>
            <person name="Cao J."/>
        </authorList>
    </citation>
    <scope>NUCLEOTIDE SEQUENCE [LARGE SCALE GENOMIC DNA]</scope>
    <source>
        <strain evidence="5 6">WS11</strain>
    </source>
</reference>
<keyword evidence="1" id="KW-0805">Transcription regulation</keyword>
<dbReference type="InterPro" id="IPR036390">
    <property type="entry name" value="WH_DNA-bd_sf"/>
</dbReference>
<dbReference type="KEGG" id="abaw:D5400_03635"/>
<dbReference type="OrthoDB" id="9815654at2"/>
<dbReference type="PANTHER" id="PTHR43537:SF39">
    <property type="entry name" value="HTH-TYPE TRANSCRIPTIONAL REGULATOR MCBR"/>
    <property type="match status" value="1"/>
</dbReference>
<dbReference type="GO" id="GO:0003700">
    <property type="term" value="F:DNA-binding transcription factor activity"/>
    <property type="evidence" value="ECO:0007669"/>
    <property type="project" value="InterPro"/>
</dbReference>
<dbReference type="Pfam" id="PF07729">
    <property type="entry name" value="FCD"/>
    <property type="match status" value="1"/>
</dbReference>
<evidence type="ECO:0000259" key="4">
    <source>
        <dbReference type="PROSITE" id="PS50949"/>
    </source>
</evidence>
<dbReference type="SMART" id="SM00895">
    <property type="entry name" value="FCD"/>
    <property type="match status" value="1"/>
</dbReference>
<organism evidence="5 6">
    <name type="scientific">Georhizobium profundi</name>
    <dbReference type="NCBI Taxonomy" id="2341112"/>
    <lineage>
        <taxon>Bacteria</taxon>
        <taxon>Pseudomonadati</taxon>
        <taxon>Pseudomonadota</taxon>
        <taxon>Alphaproteobacteria</taxon>
        <taxon>Hyphomicrobiales</taxon>
        <taxon>Rhizobiaceae</taxon>
        <taxon>Georhizobium</taxon>
    </lineage>
</organism>
<dbReference type="Pfam" id="PF00392">
    <property type="entry name" value="GntR"/>
    <property type="match status" value="1"/>
</dbReference>
<dbReference type="InterPro" id="IPR000524">
    <property type="entry name" value="Tscrpt_reg_HTH_GntR"/>
</dbReference>
<evidence type="ECO:0000256" key="2">
    <source>
        <dbReference type="ARBA" id="ARBA00023125"/>
    </source>
</evidence>
<keyword evidence="6" id="KW-1185">Reference proteome</keyword>
<feature type="domain" description="HTH gntR-type" evidence="4">
    <location>
        <begin position="24"/>
        <end position="90"/>
    </location>
</feature>
<proteinExistence type="predicted"/>
<dbReference type="PROSITE" id="PS50949">
    <property type="entry name" value="HTH_GNTR"/>
    <property type="match status" value="1"/>
</dbReference>
<dbReference type="InterPro" id="IPR011711">
    <property type="entry name" value="GntR_C"/>
</dbReference>
<name>A0A3S9B9G2_9HYPH</name>
<gene>
    <name evidence="5" type="ORF">D5400_03635</name>
</gene>
<dbReference type="SUPFAM" id="SSF46785">
    <property type="entry name" value="Winged helix' DNA-binding domain"/>
    <property type="match status" value="1"/>
</dbReference>
<keyword evidence="2" id="KW-0238">DNA-binding</keyword>
<dbReference type="Gene3D" id="1.10.10.10">
    <property type="entry name" value="Winged helix-like DNA-binding domain superfamily/Winged helix DNA-binding domain"/>
    <property type="match status" value="1"/>
</dbReference>
<evidence type="ECO:0000313" key="5">
    <source>
        <dbReference type="EMBL" id="AZN73557.1"/>
    </source>
</evidence>
<dbReference type="Gene3D" id="1.20.120.530">
    <property type="entry name" value="GntR ligand-binding domain-like"/>
    <property type="match status" value="1"/>
</dbReference>
<dbReference type="RefSeq" id="WP_126007738.1">
    <property type="nucleotide sequence ID" value="NZ_CP032509.1"/>
</dbReference>
<dbReference type="GO" id="GO:0003677">
    <property type="term" value="F:DNA binding"/>
    <property type="evidence" value="ECO:0007669"/>
    <property type="project" value="UniProtKB-KW"/>
</dbReference>
<evidence type="ECO:0000313" key="6">
    <source>
        <dbReference type="Proteomes" id="UP000268192"/>
    </source>
</evidence>
<sequence length="238" mass="26040">MTVVTFGSKIRNDTAGLHAVKRRMTTQDLVYEQLRDALIAGKFEAGQGFTIAALAEQFGTSHMPVREALRRLAAENALSIGTSGTAMVPLTSTAGLDYLGQARCVLEGAAARLAAERIDPASIDRLKAITDVHVNALRDGASDRMLASNREFHFMIYEAAGNPVMVNLIQNLWLRYGPYVRMLSDRMTDLLIHDDGGDYSRHHVEIMDALRAQDGAGAEEALKADILATQALLHKFCR</sequence>
<dbReference type="InterPro" id="IPR008920">
    <property type="entry name" value="TF_FadR/GntR_C"/>
</dbReference>
<dbReference type="PANTHER" id="PTHR43537">
    <property type="entry name" value="TRANSCRIPTIONAL REGULATOR, GNTR FAMILY"/>
    <property type="match status" value="1"/>
</dbReference>
<keyword evidence="3" id="KW-0804">Transcription</keyword>
<dbReference type="SUPFAM" id="SSF48008">
    <property type="entry name" value="GntR ligand-binding domain-like"/>
    <property type="match status" value="1"/>
</dbReference>